<feature type="compositionally biased region" description="Pro residues" evidence="2">
    <location>
        <begin position="80"/>
        <end position="89"/>
    </location>
</feature>
<dbReference type="InterPro" id="IPR036875">
    <property type="entry name" value="Znf_CCHC_sf"/>
</dbReference>
<dbReference type="AlphaFoldDB" id="A0A8C6S9G7"/>
<evidence type="ECO:0000313" key="5">
    <source>
        <dbReference type="Proteomes" id="UP000694523"/>
    </source>
</evidence>
<feature type="domain" description="CCHC-type" evidence="3">
    <location>
        <begin position="66"/>
        <end position="81"/>
    </location>
</feature>
<dbReference type="GO" id="GO:0008270">
    <property type="term" value="F:zinc ion binding"/>
    <property type="evidence" value="ECO:0007669"/>
    <property type="project" value="UniProtKB-KW"/>
</dbReference>
<keyword evidence="1" id="KW-0863">Zinc-finger</keyword>
<organism evidence="4 5">
    <name type="scientific">Neogobius melanostomus</name>
    <name type="common">round goby</name>
    <dbReference type="NCBI Taxonomy" id="47308"/>
    <lineage>
        <taxon>Eukaryota</taxon>
        <taxon>Metazoa</taxon>
        <taxon>Chordata</taxon>
        <taxon>Craniata</taxon>
        <taxon>Vertebrata</taxon>
        <taxon>Euteleostomi</taxon>
        <taxon>Actinopterygii</taxon>
        <taxon>Neopterygii</taxon>
        <taxon>Teleostei</taxon>
        <taxon>Neoteleostei</taxon>
        <taxon>Acanthomorphata</taxon>
        <taxon>Gobiaria</taxon>
        <taxon>Gobiiformes</taxon>
        <taxon>Gobioidei</taxon>
        <taxon>Gobiidae</taxon>
        <taxon>Benthophilinae</taxon>
        <taxon>Neogobiini</taxon>
        <taxon>Neogobius</taxon>
    </lineage>
</organism>
<feature type="region of interest" description="Disordered" evidence="2">
    <location>
        <begin position="30"/>
        <end position="89"/>
    </location>
</feature>
<dbReference type="GO" id="GO:0003676">
    <property type="term" value="F:nucleic acid binding"/>
    <property type="evidence" value="ECO:0007669"/>
    <property type="project" value="InterPro"/>
</dbReference>
<keyword evidence="1" id="KW-0479">Metal-binding</keyword>
<dbReference type="PROSITE" id="PS50158">
    <property type="entry name" value="ZF_CCHC"/>
    <property type="match status" value="1"/>
</dbReference>
<reference evidence="4" key="1">
    <citation type="submission" date="2025-08" db="UniProtKB">
        <authorList>
            <consortium name="Ensembl"/>
        </authorList>
    </citation>
    <scope>IDENTIFICATION</scope>
</reference>
<name>A0A8C6S9G7_9GOBI</name>
<feature type="compositionally biased region" description="Gly residues" evidence="2">
    <location>
        <begin position="42"/>
        <end position="61"/>
    </location>
</feature>
<evidence type="ECO:0000256" key="2">
    <source>
        <dbReference type="SAM" id="MobiDB-lite"/>
    </source>
</evidence>
<dbReference type="SMART" id="SM00343">
    <property type="entry name" value="ZnF_C2HC"/>
    <property type="match status" value="1"/>
</dbReference>
<sequence>MVATTPTPLTPVPTPASVLYASQNQPLGPLSQMHIHVHGPGRGRGNNRGQSRGRGSGGTGGQQAACFNCGDPSHWARDCPNPPARVPLG</sequence>
<dbReference type="Proteomes" id="UP000694523">
    <property type="component" value="Unplaced"/>
</dbReference>
<proteinExistence type="predicted"/>
<dbReference type="Gene3D" id="4.10.60.10">
    <property type="entry name" value="Zinc finger, CCHC-type"/>
    <property type="match status" value="1"/>
</dbReference>
<protein>
    <recommendedName>
        <fullName evidence="3">CCHC-type domain-containing protein</fullName>
    </recommendedName>
</protein>
<reference evidence="4" key="2">
    <citation type="submission" date="2025-09" db="UniProtKB">
        <authorList>
            <consortium name="Ensembl"/>
        </authorList>
    </citation>
    <scope>IDENTIFICATION</scope>
</reference>
<keyword evidence="1" id="KW-0862">Zinc</keyword>
<dbReference type="Pfam" id="PF00098">
    <property type="entry name" value="zf-CCHC"/>
    <property type="match status" value="1"/>
</dbReference>
<accession>A0A8C6S9G7</accession>
<dbReference type="Ensembl" id="ENSNMLT00000004221.1">
    <property type="protein sequence ID" value="ENSNMLP00000003672.1"/>
    <property type="gene ID" value="ENSNMLG00000002694.1"/>
</dbReference>
<evidence type="ECO:0000313" key="4">
    <source>
        <dbReference type="Ensembl" id="ENSNMLP00000003672.1"/>
    </source>
</evidence>
<keyword evidence="5" id="KW-1185">Reference proteome</keyword>
<evidence type="ECO:0000259" key="3">
    <source>
        <dbReference type="PROSITE" id="PS50158"/>
    </source>
</evidence>
<dbReference type="SUPFAM" id="SSF57756">
    <property type="entry name" value="Retrovirus zinc finger-like domains"/>
    <property type="match status" value="1"/>
</dbReference>
<evidence type="ECO:0000256" key="1">
    <source>
        <dbReference type="PROSITE-ProRule" id="PRU00047"/>
    </source>
</evidence>
<dbReference type="InterPro" id="IPR001878">
    <property type="entry name" value="Znf_CCHC"/>
</dbReference>